<evidence type="ECO:0000256" key="1">
    <source>
        <dbReference type="ARBA" id="ARBA00004370"/>
    </source>
</evidence>
<reference evidence="10" key="1">
    <citation type="journal article" date="2023" name="Proc. Natl. Acad. Sci. U.S.A.">
        <title>Genomic and structural basis for evolution of tropane alkaloid biosynthesis.</title>
        <authorList>
            <person name="Wanga Y.-J."/>
            <person name="Taina T."/>
            <person name="Yua J.-Y."/>
            <person name="Lia J."/>
            <person name="Xua B."/>
            <person name="Chenc J."/>
            <person name="D'Auriad J.C."/>
            <person name="Huanga J.-P."/>
            <person name="Huanga S.-X."/>
        </authorList>
    </citation>
    <scope>NUCLEOTIDE SEQUENCE [LARGE SCALE GENOMIC DNA]</scope>
    <source>
        <strain evidence="10">cv. KIB-2019</strain>
    </source>
</reference>
<evidence type="ECO:0000256" key="7">
    <source>
        <dbReference type="SAM" id="Phobius"/>
    </source>
</evidence>
<feature type="transmembrane region" description="Helical" evidence="7">
    <location>
        <begin position="125"/>
        <end position="148"/>
    </location>
</feature>
<dbReference type="Proteomes" id="UP001152561">
    <property type="component" value="Unassembled WGS sequence"/>
</dbReference>
<protein>
    <recommendedName>
        <fullName evidence="8">Amino acid transporter transmembrane domain-containing protein</fullName>
    </recommendedName>
</protein>
<dbReference type="GO" id="GO:0006865">
    <property type="term" value="P:amino acid transport"/>
    <property type="evidence" value="ECO:0007669"/>
    <property type="project" value="UniProtKB-KW"/>
</dbReference>
<feature type="transmembrane region" description="Helical" evidence="7">
    <location>
        <begin position="305"/>
        <end position="329"/>
    </location>
</feature>
<feature type="transmembrane region" description="Helical" evidence="7">
    <location>
        <begin position="265"/>
        <end position="285"/>
    </location>
</feature>
<evidence type="ECO:0000259" key="8">
    <source>
        <dbReference type="Pfam" id="PF01490"/>
    </source>
</evidence>
<comment type="caution">
    <text evidence="9">The sequence shown here is derived from an EMBL/GenBank/DDBJ whole genome shotgun (WGS) entry which is preliminary data.</text>
</comment>
<dbReference type="PANTHER" id="PTHR48017">
    <property type="entry name" value="OS05G0424000 PROTEIN-RELATED"/>
    <property type="match status" value="1"/>
</dbReference>
<accession>A0A9Q1M7I9</accession>
<feature type="transmembrane region" description="Helical" evidence="7">
    <location>
        <begin position="478"/>
        <end position="502"/>
    </location>
</feature>
<gene>
    <name evidence="9" type="ORF">K7X08_028397</name>
</gene>
<keyword evidence="10" id="KW-1185">Reference proteome</keyword>
<evidence type="ECO:0000256" key="3">
    <source>
        <dbReference type="ARBA" id="ARBA00022692"/>
    </source>
</evidence>
<evidence type="ECO:0000256" key="4">
    <source>
        <dbReference type="ARBA" id="ARBA00022970"/>
    </source>
</evidence>
<keyword evidence="5 7" id="KW-1133">Transmembrane helix</keyword>
<feature type="transmembrane region" description="Helical" evidence="7">
    <location>
        <begin position="225"/>
        <end position="244"/>
    </location>
</feature>
<evidence type="ECO:0000256" key="2">
    <source>
        <dbReference type="ARBA" id="ARBA00022448"/>
    </source>
</evidence>
<name>A0A9Q1M7I9_9SOLA</name>
<comment type="subcellular location">
    <subcellularLocation>
        <location evidence="1">Membrane</location>
    </subcellularLocation>
</comment>
<evidence type="ECO:0000313" key="10">
    <source>
        <dbReference type="Proteomes" id="UP001152561"/>
    </source>
</evidence>
<feature type="transmembrane region" description="Helical" evidence="7">
    <location>
        <begin position="154"/>
        <end position="171"/>
    </location>
</feature>
<dbReference type="InterPro" id="IPR013057">
    <property type="entry name" value="AA_transpt_TM"/>
</dbReference>
<keyword evidence="2" id="KW-0813">Transport</keyword>
<feature type="transmembrane region" description="Helical" evidence="7">
    <location>
        <begin position="383"/>
        <end position="403"/>
    </location>
</feature>
<dbReference type="AlphaFoldDB" id="A0A9Q1M7I9"/>
<sequence>MGTVFDGENIGSVSSSHEKELDAGALFVLKSKGSWVHCGYHLTTSIVAPPLLSLPFAFASLGWWGGILCLVIGALVTFYSYNLLSMVLEHHAQLGHRHLRFRDMANDILGPRWGRYYVGPIQFMVCYGAVIGSTLLGGQCMKAIYLLLSPSGTMKLYEFVIIFGGLMLMLAQMPSFHSLRHINLISLLLCLAYSACATAGSIYIGSSSKGPEQDYSINSDKETRIFGVFNAIAIIATTFGNGIIPEIQATIAPPVKGQMFKGLCICYAMLTTTFFSVAISGYWAFGNQAGGLILSNFTQNGHNLVPKSFIFITNIFTILQLSAVAVVYLQPTNELLERTFADPKNSEFSTRNMIPRLISRSISVIISTTIAAMLPFFGDINAVIGAFGFLPLDFVLPVIFFNLTFKPSKRRPMFWLNMAIAVVFSVLGVIAAVAAVRQISLDAKTYRLFANVEQGTVQTIVKFMYKSGHRANNSFSPFLLSIYLSISIPFYLFNGGAFAFSLTRKKP</sequence>
<evidence type="ECO:0000256" key="5">
    <source>
        <dbReference type="ARBA" id="ARBA00022989"/>
    </source>
</evidence>
<dbReference type="EMBL" id="JAJAGQ010000010">
    <property type="protein sequence ID" value="KAJ8551954.1"/>
    <property type="molecule type" value="Genomic_DNA"/>
</dbReference>
<keyword evidence="6 7" id="KW-0472">Membrane</keyword>
<feature type="domain" description="Amino acid transporter transmembrane" evidence="8">
    <location>
        <begin position="32"/>
        <end position="436"/>
    </location>
</feature>
<organism evidence="9 10">
    <name type="scientific">Anisodus acutangulus</name>
    <dbReference type="NCBI Taxonomy" id="402998"/>
    <lineage>
        <taxon>Eukaryota</taxon>
        <taxon>Viridiplantae</taxon>
        <taxon>Streptophyta</taxon>
        <taxon>Embryophyta</taxon>
        <taxon>Tracheophyta</taxon>
        <taxon>Spermatophyta</taxon>
        <taxon>Magnoliopsida</taxon>
        <taxon>eudicotyledons</taxon>
        <taxon>Gunneridae</taxon>
        <taxon>Pentapetalae</taxon>
        <taxon>asterids</taxon>
        <taxon>lamiids</taxon>
        <taxon>Solanales</taxon>
        <taxon>Solanaceae</taxon>
        <taxon>Solanoideae</taxon>
        <taxon>Hyoscyameae</taxon>
        <taxon>Anisodus</taxon>
    </lineage>
</organism>
<evidence type="ECO:0000256" key="6">
    <source>
        <dbReference type="ARBA" id="ARBA00023136"/>
    </source>
</evidence>
<feature type="transmembrane region" description="Helical" evidence="7">
    <location>
        <begin position="61"/>
        <end position="81"/>
    </location>
</feature>
<keyword evidence="3 7" id="KW-0812">Transmembrane</keyword>
<dbReference type="GO" id="GO:0016020">
    <property type="term" value="C:membrane"/>
    <property type="evidence" value="ECO:0007669"/>
    <property type="project" value="UniProtKB-SubCell"/>
</dbReference>
<feature type="transmembrane region" description="Helical" evidence="7">
    <location>
        <begin position="415"/>
        <end position="436"/>
    </location>
</feature>
<proteinExistence type="predicted"/>
<evidence type="ECO:0000313" key="9">
    <source>
        <dbReference type="EMBL" id="KAJ8551954.1"/>
    </source>
</evidence>
<dbReference type="OrthoDB" id="40134at2759"/>
<feature type="transmembrane region" description="Helical" evidence="7">
    <location>
        <begin position="357"/>
        <end position="377"/>
    </location>
</feature>
<dbReference type="Pfam" id="PF01490">
    <property type="entry name" value="Aa_trans"/>
    <property type="match status" value="1"/>
</dbReference>
<keyword evidence="4" id="KW-0029">Amino-acid transport</keyword>
<feature type="transmembrane region" description="Helical" evidence="7">
    <location>
        <begin position="183"/>
        <end position="205"/>
    </location>
</feature>